<dbReference type="InterPro" id="IPR011701">
    <property type="entry name" value="MFS"/>
</dbReference>
<feature type="transmembrane region" description="Helical" evidence="6">
    <location>
        <begin position="144"/>
        <end position="166"/>
    </location>
</feature>
<feature type="transmembrane region" description="Helical" evidence="6">
    <location>
        <begin position="264"/>
        <end position="283"/>
    </location>
</feature>
<feature type="transmembrane region" description="Helical" evidence="6">
    <location>
        <begin position="44"/>
        <end position="65"/>
    </location>
</feature>
<gene>
    <name evidence="7" type="ORF">ACFQ4R_00255</name>
</gene>
<evidence type="ECO:0000313" key="7">
    <source>
        <dbReference type="EMBL" id="MFD1410063.1"/>
    </source>
</evidence>
<name>A0ABW4BK63_9LACO</name>
<feature type="transmembrane region" description="Helical" evidence="6">
    <location>
        <begin position="227"/>
        <end position="252"/>
    </location>
</feature>
<feature type="transmembrane region" description="Helical" evidence="6">
    <location>
        <begin position="356"/>
        <end position="379"/>
    </location>
</feature>
<sequence length="424" mass="46101">MTINKRDTNVQIFKAVSSSLISGISGNMFSYGLGLMLLATIGSAISFGLSMVITPVIDLLFLVPVGNLVNHCAHKKLIIGGMLGRLLALALLIAVIDQFSDQQKLIPVSIFLIVNALCVNLYTTAQNSAIHELVNADQIQRLSSLNNSASSLAAIISPTLGVALYSWLGFDAFLLCELIASMVSLIITMSMKFQISADRQHVQRQSQRFQQFQNFKIGLAYLKQRPLILKLISISVYLNFIFSALNIGLPFIVIKQLHLGNAAIGYLDTFNAIGMLTGSLYLSWQHQPKQLRQQIIVPVIMLTSLLGLLGLVLQQATSLNQVLALGGGLLFLLGFSLAILNVTSQVRIQTTVPSHLLGRVSATMTTANTAIFPIGTLFFTACFQHFPAGAMILALTGGIGLLISLLILPSLRHDLIQDQRMFDH</sequence>
<comment type="subcellular location">
    <subcellularLocation>
        <location evidence="1">Cell membrane</location>
        <topology evidence="1">Multi-pass membrane protein</topology>
    </subcellularLocation>
</comment>
<dbReference type="RefSeq" id="WP_164509276.1">
    <property type="nucleotide sequence ID" value="NZ_JBHTOH010000002.1"/>
</dbReference>
<organism evidence="7 8">
    <name type="scientific">Lapidilactobacillus gannanensis</name>
    <dbReference type="NCBI Taxonomy" id="2486002"/>
    <lineage>
        <taxon>Bacteria</taxon>
        <taxon>Bacillati</taxon>
        <taxon>Bacillota</taxon>
        <taxon>Bacilli</taxon>
        <taxon>Lactobacillales</taxon>
        <taxon>Lactobacillaceae</taxon>
        <taxon>Lapidilactobacillus</taxon>
    </lineage>
</organism>
<feature type="transmembrane region" description="Helical" evidence="6">
    <location>
        <begin position="322"/>
        <end position="344"/>
    </location>
</feature>
<dbReference type="PANTHER" id="PTHR23513">
    <property type="entry name" value="INTEGRAL MEMBRANE EFFLUX PROTEIN-RELATED"/>
    <property type="match status" value="1"/>
</dbReference>
<dbReference type="Pfam" id="PF07690">
    <property type="entry name" value="MFS_1"/>
    <property type="match status" value="1"/>
</dbReference>
<evidence type="ECO:0000256" key="4">
    <source>
        <dbReference type="ARBA" id="ARBA00022989"/>
    </source>
</evidence>
<dbReference type="Proteomes" id="UP001597191">
    <property type="component" value="Unassembled WGS sequence"/>
</dbReference>
<feature type="transmembrane region" description="Helical" evidence="6">
    <location>
        <begin position="295"/>
        <end position="316"/>
    </location>
</feature>
<feature type="transmembrane region" description="Helical" evidence="6">
    <location>
        <begin position="105"/>
        <end position="123"/>
    </location>
</feature>
<dbReference type="EMBL" id="JBHTOH010000002">
    <property type="protein sequence ID" value="MFD1410063.1"/>
    <property type="molecule type" value="Genomic_DNA"/>
</dbReference>
<evidence type="ECO:0000256" key="2">
    <source>
        <dbReference type="ARBA" id="ARBA00022475"/>
    </source>
</evidence>
<keyword evidence="8" id="KW-1185">Reference proteome</keyword>
<evidence type="ECO:0000256" key="5">
    <source>
        <dbReference type="ARBA" id="ARBA00023136"/>
    </source>
</evidence>
<proteinExistence type="predicted"/>
<dbReference type="PANTHER" id="PTHR23513:SF6">
    <property type="entry name" value="MAJOR FACILITATOR SUPERFAMILY ASSOCIATED DOMAIN-CONTAINING PROTEIN"/>
    <property type="match status" value="1"/>
</dbReference>
<comment type="caution">
    <text evidence="7">The sequence shown here is derived from an EMBL/GenBank/DDBJ whole genome shotgun (WGS) entry which is preliminary data.</text>
</comment>
<evidence type="ECO:0000313" key="8">
    <source>
        <dbReference type="Proteomes" id="UP001597191"/>
    </source>
</evidence>
<dbReference type="InterPro" id="IPR036259">
    <property type="entry name" value="MFS_trans_sf"/>
</dbReference>
<feature type="transmembrane region" description="Helical" evidence="6">
    <location>
        <begin position="391"/>
        <end position="411"/>
    </location>
</feature>
<reference evidence="8" key="1">
    <citation type="journal article" date="2019" name="Int. J. Syst. Evol. Microbiol.">
        <title>The Global Catalogue of Microorganisms (GCM) 10K type strain sequencing project: providing services to taxonomists for standard genome sequencing and annotation.</title>
        <authorList>
            <consortium name="The Broad Institute Genomics Platform"/>
            <consortium name="The Broad Institute Genome Sequencing Center for Infectious Disease"/>
            <person name="Wu L."/>
            <person name="Ma J."/>
        </authorList>
    </citation>
    <scope>NUCLEOTIDE SEQUENCE [LARGE SCALE GENOMIC DNA]</scope>
    <source>
        <strain evidence="8">CCM 8937</strain>
    </source>
</reference>
<keyword evidence="2" id="KW-1003">Cell membrane</keyword>
<evidence type="ECO:0000256" key="6">
    <source>
        <dbReference type="SAM" id="Phobius"/>
    </source>
</evidence>
<feature type="transmembrane region" description="Helical" evidence="6">
    <location>
        <begin position="77"/>
        <end position="99"/>
    </location>
</feature>
<keyword evidence="5 6" id="KW-0472">Membrane</keyword>
<dbReference type="Gene3D" id="1.20.1250.20">
    <property type="entry name" value="MFS general substrate transporter like domains"/>
    <property type="match status" value="1"/>
</dbReference>
<protein>
    <submittedName>
        <fullName evidence="7">MFS transporter</fullName>
    </submittedName>
</protein>
<feature type="transmembrane region" description="Helical" evidence="6">
    <location>
        <begin position="172"/>
        <end position="191"/>
    </location>
</feature>
<evidence type="ECO:0000256" key="1">
    <source>
        <dbReference type="ARBA" id="ARBA00004651"/>
    </source>
</evidence>
<feature type="transmembrane region" description="Helical" evidence="6">
    <location>
        <begin position="12"/>
        <end position="38"/>
    </location>
</feature>
<accession>A0ABW4BK63</accession>
<evidence type="ECO:0000256" key="3">
    <source>
        <dbReference type="ARBA" id="ARBA00022692"/>
    </source>
</evidence>
<dbReference type="SUPFAM" id="SSF103473">
    <property type="entry name" value="MFS general substrate transporter"/>
    <property type="match status" value="1"/>
</dbReference>
<keyword evidence="3 6" id="KW-0812">Transmembrane</keyword>
<keyword evidence="4 6" id="KW-1133">Transmembrane helix</keyword>
<dbReference type="CDD" id="cd06173">
    <property type="entry name" value="MFS_MefA_like"/>
    <property type="match status" value="1"/>
</dbReference>